<dbReference type="Proteomes" id="UP000014480">
    <property type="component" value="Unassembled WGS sequence"/>
</dbReference>
<dbReference type="GO" id="GO:0008270">
    <property type="term" value="F:zinc ion binding"/>
    <property type="evidence" value="ECO:0007669"/>
    <property type="project" value="InterPro"/>
</dbReference>
<accession>N4VJ08</accession>
<sequence length="668" mass="71690">MADDAELASGAADAGGPGDGGASSAAKPRHKRTRTGCLKCRIRRRKCDEGKPQCRRCLEGNFECQYGPRLTFLNKNALTVSPSTQESKPVAAPRYSRLQFVNPGTSRQDAKDTSASPASKRLQSTPTTDNAPVITSPSASHTPIVTTFQVNLNSQPPDPPTPKPHPVEPRIVQNHHPAPPQWRAPSLVHDGLSSPARNLDITAKLPGPSPNNDAAYETALNVLLSLGSEGTTGLVRESPDHGSASFALGDGMGLSPRDLVSVSPSSISDRRDSSVMYAPTAPISQDRLLQLLRHFRYHVAPWLDLCDMGQTFGLYVPRLAIESEGVSHALLAMAAAAQQADLRTHGDAGYLRSLAESAPIKQSGTTTIDDAELAQVALHTACRFISDVPDAWAELHLLDEGFWGVALNTAGPKTVAILSVLVRLQLAAALVTGSPMTVPDELTPDPTSHSWTSSVVAETIFQSAIEPLLLCARVVNLCTGVVPPPLPSAAAAAADHDLGPPPPLPTPVHHWTLLLDALNLWYANRAQEFRPMVEMDGDEDLFPVILFTNGAAVFANQLYHTAVLLLLQNKPRTWQASSAGSAGGGGGSKRTSLSPLWHAQRVCGIALNNDRRDSWDPSLVASLYLAARRCSYEPQQRAVLECLERVKMLTGWNVDGFSVRVREDWGLL</sequence>
<dbReference type="EMBL" id="AMCV02000020">
    <property type="protein sequence ID" value="TDZ19597.1"/>
    <property type="molecule type" value="Genomic_DNA"/>
</dbReference>
<dbReference type="GO" id="GO:0000981">
    <property type="term" value="F:DNA-binding transcription factor activity, RNA polymerase II-specific"/>
    <property type="evidence" value="ECO:0007669"/>
    <property type="project" value="InterPro"/>
</dbReference>
<dbReference type="SMART" id="SM00066">
    <property type="entry name" value="GAL4"/>
    <property type="match status" value="1"/>
</dbReference>
<dbReference type="PROSITE" id="PS50048">
    <property type="entry name" value="ZN2_CY6_FUNGAL_2"/>
    <property type="match status" value="1"/>
</dbReference>
<evidence type="ECO:0000313" key="3">
    <source>
        <dbReference type="Proteomes" id="UP000014480"/>
    </source>
</evidence>
<organism evidence="2 3">
    <name type="scientific">Colletotrichum orbiculare (strain 104-T / ATCC 96160 / CBS 514.97 / LARS 414 / MAFF 240422)</name>
    <name type="common">Cucumber anthracnose fungus</name>
    <name type="synonym">Colletotrichum lagenarium</name>
    <dbReference type="NCBI Taxonomy" id="1213857"/>
    <lineage>
        <taxon>Eukaryota</taxon>
        <taxon>Fungi</taxon>
        <taxon>Dikarya</taxon>
        <taxon>Ascomycota</taxon>
        <taxon>Pezizomycotina</taxon>
        <taxon>Sordariomycetes</taxon>
        <taxon>Hypocreomycetidae</taxon>
        <taxon>Glomerellales</taxon>
        <taxon>Glomerellaceae</taxon>
        <taxon>Colletotrichum</taxon>
        <taxon>Colletotrichum orbiculare species complex</taxon>
    </lineage>
</organism>
<dbReference type="eggNOG" id="ENOG502SMN8">
    <property type="taxonomic scope" value="Eukaryota"/>
</dbReference>
<dbReference type="InterPro" id="IPR036864">
    <property type="entry name" value="Zn2-C6_fun-type_DNA-bd_sf"/>
</dbReference>
<evidence type="ECO:0000256" key="1">
    <source>
        <dbReference type="SAM" id="MobiDB-lite"/>
    </source>
</evidence>
<feature type="region of interest" description="Disordered" evidence="1">
    <location>
        <begin position="81"/>
        <end position="141"/>
    </location>
</feature>
<dbReference type="AlphaFoldDB" id="N4VJ08"/>
<dbReference type="Pfam" id="PF00172">
    <property type="entry name" value="Zn_clus"/>
    <property type="match status" value="1"/>
</dbReference>
<dbReference type="GO" id="GO:0000976">
    <property type="term" value="F:transcription cis-regulatory region binding"/>
    <property type="evidence" value="ECO:0007669"/>
    <property type="project" value="TreeGrafter"/>
</dbReference>
<dbReference type="InterPro" id="IPR001138">
    <property type="entry name" value="Zn2Cys6_DnaBD"/>
</dbReference>
<gene>
    <name evidence="2" type="ORF">Cob_v007532</name>
</gene>
<dbReference type="PROSITE" id="PS00463">
    <property type="entry name" value="ZN2_CY6_FUNGAL_1"/>
    <property type="match status" value="1"/>
</dbReference>
<dbReference type="SUPFAM" id="SSF57701">
    <property type="entry name" value="Zn2/Cys6 DNA-binding domain"/>
    <property type="match status" value="1"/>
</dbReference>
<dbReference type="GO" id="GO:0005634">
    <property type="term" value="C:nucleus"/>
    <property type="evidence" value="ECO:0007669"/>
    <property type="project" value="TreeGrafter"/>
</dbReference>
<name>N4VJ08_COLOR</name>
<reference evidence="3" key="1">
    <citation type="journal article" date="2013" name="New Phytol.">
        <title>Comparative genomic and transcriptomic analyses reveal the hemibiotrophic stage shift of Colletotrichum fungi.</title>
        <authorList>
            <person name="Gan P."/>
            <person name="Ikeda K."/>
            <person name="Irieda H."/>
            <person name="Narusaka M."/>
            <person name="O'Connell R.J."/>
            <person name="Narusaka Y."/>
            <person name="Takano Y."/>
            <person name="Kubo Y."/>
            <person name="Shirasu K."/>
        </authorList>
    </citation>
    <scope>NUCLEOTIDE SEQUENCE [LARGE SCALE GENOMIC DNA]</scope>
    <source>
        <strain evidence="3">104-T / ATCC 96160 / CBS 514.97 / LARS 414 / MAFF 240422</strain>
    </source>
</reference>
<comment type="caution">
    <text evidence="2">The sequence shown here is derived from an EMBL/GenBank/DDBJ whole genome shotgun (WGS) entry which is preliminary data.</text>
</comment>
<dbReference type="PANTHER" id="PTHR37534:SF2">
    <property type="entry name" value="N-ACETYLTRANSFERASE DOMAIN-CONTAINING PROTEIN"/>
    <property type="match status" value="1"/>
</dbReference>
<feature type="compositionally biased region" description="Polar residues" evidence="1">
    <location>
        <begin position="102"/>
        <end position="141"/>
    </location>
</feature>
<protein>
    <submittedName>
        <fullName evidence="2">Sterol regulatory element-binding protein ECM22</fullName>
    </submittedName>
</protein>
<proteinExistence type="predicted"/>
<keyword evidence="3" id="KW-1185">Reference proteome</keyword>
<reference evidence="3" key="2">
    <citation type="journal article" date="2019" name="Mol. Plant Microbe Interact.">
        <title>Genome sequence resources for four phytopathogenic fungi from the Colletotrichum orbiculare species complex.</title>
        <authorList>
            <person name="Gan P."/>
            <person name="Tsushima A."/>
            <person name="Narusaka M."/>
            <person name="Narusaka Y."/>
            <person name="Takano Y."/>
            <person name="Kubo Y."/>
            <person name="Shirasu K."/>
        </authorList>
    </citation>
    <scope>GENOME REANNOTATION</scope>
    <source>
        <strain evidence="3">104-T / ATCC 96160 / CBS 514.97 / LARS 414 / MAFF 240422</strain>
    </source>
</reference>
<feature type="region of interest" description="Disordered" evidence="1">
    <location>
        <begin position="1"/>
        <end position="34"/>
    </location>
</feature>
<dbReference type="Gene3D" id="4.10.240.10">
    <property type="entry name" value="Zn(2)-C6 fungal-type DNA-binding domain"/>
    <property type="match status" value="1"/>
</dbReference>
<dbReference type="HOGENOM" id="CLU_008719_6_2_1"/>
<dbReference type="PANTHER" id="PTHR37534">
    <property type="entry name" value="TRANSCRIPTIONAL ACTIVATOR PROTEIN UGA3"/>
    <property type="match status" value="1"/>
</dbReference>
<dbReference type="CDD" id="cd00067">
    <property type="entry name" value="GAL4"/>
    <property type="match status" value="1"/>
</dbReference>
<evidence type="ECO:0000313" key="2">
    <source>
        <dbReference type="EMBL" id="TDZ19597.1"/>
    </source>
</evidence>
<dbReference type="OrthoDB" id="4475584at2759"/>
<dbReference type="GO" id="GO:0045944">
    <property type="term" value="P:positive regulation of transcription by RNA polymerase II"/>
    <property type="evidence" value="ECO:0007669"/>
    <property type="project" value="TreeGrafter"/>
</dbReference>